<feature type="signal peptide" evidence="1">
    <location>
        <begin position="1"/>
        <end position="25"/>
    </location>
</feature>
<reference evidence="3 4" key="1">
    <citation type="submission" date="2019-11" db="EMBL/GenBank/DDBJ databases">
        <title>P. haliotis isolates from Z. marina roots.</title>
        <authorList>
            <person name="Cohen M."/>
            <person name="Jospin G."/>
            <person name="Eisen J.A."/>
            <person name="Coil D.A."/>
        </authorList>
    </citation>
    <scope>NUCLEOTIDE SEQUENCE [LARGE SCALE GENOMIC DNA]</scope>
    <source>
        <strain evidence="3 4">UCD-MCMsp1aY</strain>
    </source>
</reference>
<dbReference type="GO" id="GO:0006508">
    <property type="term" value="P:proteolysis"/>
    <property type="evidence" value="ECO:0007669"/>
    <property type="project" value="InterPro"/>
</dbReference>
<dbReference type="PANTHER" id="PTHR12147">
    <property type="entry name" value="METALLOPEPTIDASE M28 FAMILY MEMBER"/>
    <property type="match status" value="1"/>
</dbReference>
<dbReference type="EMBL" id="WOCD01000003">
    <property type="protein sequence ID" value="MUH72728.1"/>
    <property type="molecule type" value="Genomic_DNA"/>
</dbReference>
<dbReference type="AlphaFoldDB" id="A0A6N8F906"/>
<keyword evidence="1" id="KW-0732">Signal</keyword>
<accession>A0A6N8F906</accession>
<keyword evidence="4" id="KW-1185">Reference proteome</keyword>
<dbReference type="RefSeq" id="WP_155695880.1">
    <property type="nucleotide sequence ID" value="NZ_WOCD01000003.1"/>
</dbReference>
<feature type="domain" description="Peptidase M28" evidence="2">
    <location>
        <begin position="115"/>
        <end position="347"/>
    </location>
</feature>
<dbReference type="OrthoDB" id="1521787at2"/>
<dbReference type="Gene3D" id="3.40.630.10">
    <property type="entry name" value="Zn peptidases"/>
    <property type="match status" value="1"/>
</dbReference>
<evidence type="ECO:0000313" key="4">
    <source>
        <dbReference type="Proteomes" id="UP000439994"/>
    </source>
</evidence>
<protein>
    <submittedName>
        <fullName evidence="3">M28 family peptidase</fullName>
    </submittedName>
</protein>
<name>A0A6N8F906_9GAMM</name>
<gene>
    <name evidence="3" type="ORF">GNP35_09640</name>
</gene>
<dbReference type="InterPro" id="IPR045175">
    <property type="entry name" value="M28_fam"/>
</dbReference>
<dbReference type="PANTHER" id="PTHR12147:SF26">
    <property type="entry name" value="PEPTIDASE M28 DOMAIN-CONTAINING PROTEIN"/>
    <property type="match status" value="1"/>
</dbReference>
<dbReference type="Pfam" id="PF04389">
    <property type="entry name" value="Peptidase_M28"/>
    <property type="match status" value="1"/>
</dbReference>
<dbReference type="InterPro" id="IPR007484">
    <property type="entry name" value="Peptidase_M28"/>
</dbReference>
<dbReference type="GO" id="GO:0008235">
    <property type="term" value="F:metalloexopeptidase activity"/>
    <property type="evidence" value="ECO:0007669"/>
    <property type="project" value="InterPro"/>
</dbReference>
<evidence type="ECO:0000256" key="1">
    <source>
        <dbReference type="SAM" id="SignalP"/>
    </source>
</evidence>
<evidence type="ECO:0000313" key="3">
    <source>
        <dbReference type="EMBL" id="MUH72728.1"/>
    </source>
</evidence>
<dbReference type="SUPFAM" id="SSF53187">
    <property type="entry name" value="Zn-dependent exopeptidases"/>
    <property type="match status" value="1"/>
</dbReference>
<dbReference type="Proteomes" id="UP000439994">
    <property type="component" value="Unassembled WGS sequence"/>
</dbReference>
<evidence type="ECO:0000259" key="2">
    <source>
        <dbReference type="Pfam" id="PF04389"/>
    </source>
</evidence>
<proteinExistence type="predicted"/>
<comment type="caution">
    <text evidence="3">The sequence shown here is derived from an EMBL/GenBank/DDBJ whole genome shotgun (WGS) entry which is preliminary data.</text>
</comment>
<sequence>MNFIKRSVMLSVSLVLSAAANSAMSAAANSAENSAKNTAAISTENSAKSAVEGSAWSEFVKVADYIEIKADRVGGSEQEKQTAEWIASEWKKAGYDVTMQPFSYKRRSKTYNSQNLSIDIKGQSDKLLVVAAHYDSVGVKSGSQGLIDNGSGVAALLSLANLLSDGTTLPYTVRLIAFGAEERGLQGSVAYVNSNDTSNMIGMINLDTIIGGDKLYVHSAHSKPYRCDYIKETNYVSGTELREGIRTVSKQLYPDTPHLLHQEYKGYPEGETGAWSDHSPFACSGVTTAYIEATNFALKGKRGNDGYSQVADKAYWDCFDEKNLTSCNRDDEKAWGEIWHTKFDKKSALFPVMKDHLKTQQQQNVKVLLEFVKQANNWVK</sequence>
<organism evidence="3 4">
    <name type="scientific">Psychrosphaera haliotis</name>
    <dbReference type="NCBI Taxonomy" id="555083"/>
    <lineage>
        <taxon>Bacteria</taxon>
        <taxon>Pseudomonadati</taxon>
        <taxon>Pseudomonadota</taxon>
        <taxon>Gammaproteobacteria</taxon>
        <taxon>Alteromonadales</taxon>
        <taxon>Pseudoalteromonadaceae</taxon>
        <taxon>Psychrosphaera</taxon>
    </lineage>
</organism>
<feature type="chain" id="PRO_5027017482" evidence="1">
    <location>
        <begin position="26"/>
        <end position="380"/>
    </location>
</feature>